<sequence length="76" mass="8632">MSERSIIRQCRSFISNHTQHIRCKGNNKKHAGTEVAECACIIGFSKFKSGRQAGVTGEHMLLKTRGMSLKLSWYYI</sequence>
<protein>
    <submittedName>
        <fullName evidence="1">Uncharacterized protein</fullName>
    </submittedName>
</protein>
<keyword evidence="2" id="KW-1185">Reference proteome</keyword>
<accession>A0ACB7VPG5</accession>
<gene>
    <name evidence="1" type="ORF">IHE45_08G164200</name>
</gene>
<name>A0ACB7VPG5_DIOAL</name>
<dbReference type="EMBL" id="CM037018">
    <property type="protein sequence ID" value="KAH7675865.1"/>
    <property type="molecule type" value="Genomic_DNA"/>
</dbReference>
<organism evidence="1 2">
    <name type="scientific">Dioscorea alata</name>
    <name type="common">Purple yam</name>
    <dbReference type="NCBI Taxonomy" id="55571"/>
    <lineage>
        <taxon>Eukaryota</taxon>
        <taxon>Viridiplantae</taxon>
        <taxon>Streptophyta</taxon>
        <taxon>Embryophyta</taxon>
        <taxon>Tracheophyta</taxon>
        <taxon>Spermatophyta</taxon>
        <taxon>Magnoliopsida</taxon>
        <taxon>Liliopsida</taxon>
        <taxon>Dioscoreales</taxon>
        <taxon>Dioscoreaceae</taxon>
        <taxon>Dioscorea</taxon>
    </lineage>
</organism>
<evidence type="ECO:0000313" key="2">
    <source>
        <dbReference type="Proteomes" id="UP000827976"/>
    </source>
</evidence>
<proteinExistence type="predicted"/>
<dbReference type="Proteomes" id="UP000827976">
    <property type="component" value="Chromosome 8"/>
</dbReference>
<evidence type="ECO:0000313" key="1">
    <source>
        <dbReference type="EMBL" id="KAH7675865.1"/>
    </source>
</evidence>
<comment type="caution">
    <text evidence="1">The sequence shown here is derived from an EMBL/GenBank/DDBJ whole genome shotgun (WGS) entry which is preliminary data.</text>
</comment>
<reference evidence="2" key="1">
    <citation type="journal article" date="2022" name="Nat. Commun.">
        <title>Chromosome evolution and the genetic basis of agronomically important traits in greater yam.</title>
        <authorList>
            <person name="Bredeson J.V."/>
            <person name="Lyons J.B."/>
            <person name="Oniyinde I.O."/>
            <person name="Okereke N.R."/>
            <person name="Kolade O."/>
            <person name="Nnabue I."/>
            <person name="Nwadili C.O."/>
            <person name="Hribova E."/>
            <person name="Parker M."/>
            <person name="Nwogha J."/>
            <person name="Shu S."/>
            <person name="Carlson J."/>
            <person name="Kariba R."/>
            <person name="Muthemba S."/>
            <person name="Knop K."/>
            <person name="Barton G.J."/>
            <person name="Sherwood A.V."/>
            <person name="Lopez-Montes A."/>
            <person name="Asiedu R."/>
            <person name="Jamnadass R."/>
            <person name="Muchugi A."/>
            <person name="Goodstein D."/>
            <person name="Egesi C.N."/>
            <person name="Featherston J."/>
            <person name="Asfaw A."/>
            <person name="Simpson G.G."/>
            <person name="Dolezel J."/>
            <person name="Hendre P.S."/>
            <person name="Van Deynze A."/>
            <person name="Kumar P.L."/>
            <person name="Obidiegwu J.E."/>
            <person name="Bhattacharjee R."/>
            <person name="Rokhsar D.S."/>
        </authorList>
    </citation>
    <scope>NUCLEOTIDE SEQUENCE [LARGE SCALE GENOMIC DNA]</scope>
    <source>
        <strain evidence="2">cv. TDa95/00328</strain>
    </source>
</reference>